<dbReference type="InterPro" id="IPR001670">
    <property type="entry name" value="ADH_Fe/GldA"/>
</dbReference>
<protein>
    <submittedName>
        <fullName evidence="6">Iron-containing alcohol dehydrogenase</fullName>
    </submittedName>
</protein>
<dbReference type="EMBL" id="JACOPG010000002">
    <property type="protein sequence ID" value="MBC5686039.1"/>
    <property type="molecule type" value="Genomic_DNA"/>
</dbReference>
<feature type="domain" description="Fe-containing alcohol dehydrogenase-like C-terminal" evidence="5">
    <location>
        <begin position="203"/>
        <end position="394"/>
    </location>
</feature>
<organism evidence="6 7">
    <name type="scientific">Roseburia lenta</name>
    <dbReference type="NCBI Taxonomy" id="2763061"/>
    <lineage>
        <taxon>Bacteria</taxon>
        <taxon>Bacillati</taxon>
        <taxon>Bacillota</taxon>
        <taxon>Clostridia</taxon>
        <taxon>Lachnospirales</taxon>
        <taxon>Lachnospiraceae</taxon>
        <taxon>Roseburia</taxon>
    </lineage>
</organism>
<dbReference type="InterPro" id="IPR039697">
    <property type="entry name" value="Alcohol_dehydrogenase_Fe"/>
</dbReference>
<gene>
    <name evidence="6" type="ORF">H8R94_05380</name>
</gene>
<evidence type="ECO:0000256" key="1">
    <source>
        <dbReference type="ARBA" id="ARBA00007358"/>
    </source>
</evidence>
<dbReference type="RefSeq" id="WP_178009888.1">
    <property type="nucleotide sequence ID" value="NZ_JACOPG010000002.1"/>
</dbReference>
<evidence type="ECO:0000256" key="2">
    <source>
        <dbReference type="ARBA" id="ARBA00023002"/>
    </source>
</evidence>
<dbReference type="PROSITE" id="PS00913">
    <property type="entry name" value="ADH_IRON_1"/>
    <property type="match status" value="1"/>
</dbReference>
<dbReference type="Proteomes" id="UP000643810">
    <property type="component" value="Unassembled WGS sequence"/>
</dbReference>
<feature type="domain" description="Alcohol dehydrogenase iron-type/glycerol dehydrogenase GldA" evidence="4">
    <location>
        <begin position="32"/>
        <end position="192"/>
    </location>
</feature>
<evidence type="ECO:0000313" key="6">
    <source>
        <dbReference type="EMBL" id="MBC5686039.1"/>
    </source>
</evidence>
<dbReference type="Gene3D" id="1.20.1090.10">
    <property type="entry name" value="Dehydroquinate synthase-like - alpha domain"/>
    <property type="match status" value="1"/>
</dbReference>
<dbReference type="Pfam" id="PF25137">
    <property type="entry name" value="ADH_Fe_C"/>
    <property type="match status" value="1"/>
</dbReference>
<accession>A0ABR7GF14</accession>
<evidence type="ECO:0000259" key="4">
    <source>
        <dbReference type="Pfam" id="PF00465"/>
    </source>
</evidence>
<dbReference type="PANTHER" id="PTHR11496:SF102">
    <property type="entry name" value="ALCOHOL DEHYDROGENASE 4"/>
    <property type="match status" value="1"/>
</dbReference>
<dbReference type="PANTHER" id="PTHR11496">
    <property type="entry name" value="ALCOHOL DEHYDROGENASE"/>
    <property type="match status" value="1"/>
</dbReference>
<dbReference type="SUPFAM" id="SSF56796">
    <property type="entry name" value="Dehydroquinate synthase-like"/>
    <property type="match status" value="1"/>
</dbReference>
<dbReference type="PROSITE" id="PS00060">
    <property type="entry name" value="ADH_IRON_2"/>
    <property type="match status" value="1"/>
</dbReference>
<comment type="caution">
    <text evidence="6">The sequence shown here is derived from an EMBL/GenBank/DDBJ whole genome shotgun (WGS) entry which is preliminary data.</text>
</comment>
<sequence length="399" mass="44053">MGLKKAYCRVYQWIYNIGMKVVKWKEPERLEGVDSFHSIPEILEQAGVWAPMIVTGPRIGKTGFLKDLYNDLSERSVIYDQVHPDPTISQIEEMYQIYQDHDCDSIIAIGGGSNMDAAKALAARVARPDKSLQDMKGQLKVGRQVPFFVAVPTTAGTGSETTIAAVVTDDAENHKYAINDPVLVPDYAVMDPSLTVSLPADITAATGMDALTHAVEAYLSWTYRTEETIEYCEEAVTAIMGFLPEAYEQGDSLEAREEMLIASFKAGAAFTRACVGNVHAIAHTIGGLYHVPHGLANAVVLPIVLEDYGSAVYGKLARLATLSQVACEGSEAERAKEFIRHIRQMNEHMGIPEHLPQIREEDIAQMAEWADQEANPLYPVPVIYDKKHFEEVIRKVAGK</sequence>
<keyword evidence="7" id="KW-1185">Reference proteome</keyword>
<dbReference type="InterPro" id="IPR056798">
    <property type="entry name" value="ADH_Fe_C"/>
</dbReference>
<evidence type="ECO:0000259" key="5">
    <source>
        <dbReference type="Pfam" id="PF25137"/>
    </source>
</evidence>
<dbReference type="CDD" id="cd08189">
    <property type="entry name" value="Fe-ADH-like"/>
    <property type="match status" value="1"/>
</dbReference>
<evidence type="ECO:0000313" key="7">
    <source>
        <dbReference type="Proteomes" id="UP000643810"/>
    </source>
</evidence>
<dbReference type="InterPro" id="IPR018211">
    <property type="entry name" value="ADH_Fe_CS"/>
</dbReference>
<reference evidence="6 7" key="1">
    <citation type="submission" date="2020-08" db="EMBL/GenBank/DDBJ databases">
        <title>Genome public.</title>
        <authorList>
            <person name="Liu C."/>
            <person name="Sun Q."/>
        </authorList>
    </citation>
    <scope>NUCLEOTIDE SEQUENCE [LARGE SCALE GENOMIC DNA]</scope>
    <source>
        <strain evidence="6 7">NSJ-9</strain>
    </source>
</reference>
<keyword evidence="3" id="KW-0520">NAD</keyword>
<evidence type="ECO:0000256" key="3">
    <source>
        <dbReference type="ARBA" id="ARBA00023027"/>
    </source>
</evidence>
<dbReference type="Gene3D" id="3.40.50.1970">
    <property type="match status" value="1"/>
</dbReference>
<proteinExistence type="inferred from homology"/>
<comment type="similarity">
    <text evidence="1">Belongs to the iron-containing alcohol dehydrogenase family.</text>
</comment>
<dbReference type="Pfam" id="PF00465">
    <property type="entry name" value="Fe-ADH"/>
    <property type="match status" value="1"/>
</dbReference>
<name>A0ABR7GF14_9FIRM</name>
<keyword evidence="2" id="KW-0560">Oxidoreductase</keyword>